<gene>
    <name evidence="4" type="ORF">GCM10011386_17930</name>
</gene>
<reference evidence="5" key="1">
    <citation type="journal article" date="2019" name="Int. J. Syst. Evol. Microbiol.">
        <title>The Global Catalogue of Microorganisms (GCM) 10K type strain sequencing project: providing services to taxonomists for standard genome sequencing and annotation.</title>
        <authorList>
            <consortium name="The Broad Institute Genomics Platform"/>
            <consortium name="The Broad Institute Genome Sequencing Center for Infectious Disease"/>
            <person name="Wu L."/>
            <person name="Ma J."/>
        </authorList>
    </citation>
    <scope>NUCLEOTIDE SEQUENCE [LARGE SCALE GENOMIC DNA]</scope>
    <source>
        <strain evidence="5">CGMCC 1.15342</strain>
    </source>
</reference>
<evidence type="ECO:0000259" key="1">
    <source>
        <dbReference type="Pfam" id="PF07944"/>
    </source>
</evidence>
<evidence type="ECO:0000313" key="4">
    <source>
        <dbReference type="EMBL" id="GGC26320.1"/>
    </source>
</evidence>
<dbReference type="InterPro" id="IPR049046">
    <property type="entry name" value="Beta-AFase-like_GH127_middle"/>
</dbReference>
<organism evidence="4 5">
    <name type="scientific">Parapedobacter defluvii</name>
    <dbReference type="NCBI Taxonomy" id="2045106"/>
    <lineage>
        <taxon>Bacteria</taxon>
        <taxon>Pseudomonadati</taxon>
        <taxon>Bacteroidota</taxon>
        <taxon>Sphingobacteriia</taxon>
        <taxon>Sphingobacteriales</taxon>
        <taxon>Sphingobacteriaceae</taxon>
        <taxon>Parapedobacter</taxon>
    </lineage>
</organism>
<comment type="caution">
    <text evidence="4">The sequence shown here is derived from an EMBL/GenBank/DDBJ whole genome shotgun (WGS) entry which is preliminary data.</text>
</comment>
<dbReference type="RefSeq" id="WP_188749745.1">
    <property type="nucleotide sequence ID" value="NZ_BMIK01000004.1"/>
</dbReference>
<feature type="domain" description="Non-reducing end beta-L-arabinofuranosidase-like GH127 catalytic" evidence="1">
    <location>
        <begin position="33"/>
        <end position="415"/>
    </location>
</feature>
<proteinExistence type="predicted"/>
<dbReference type="Pfam" id="PF20736">
    <property type="entry name" value="Glyco_hydro127M"/>
    <property type="match status" value="1"/>
</dbReference>
<feature type="domain" description="Non-reducing end beta-L-arabinofuranosidase-like GH127 middle" evidence="2">
    <location>
        <begin position="426"/>
        <end position="537"/>
    </location>
</feature>
<evidence type="ECO:0000313" key="5">
    <source>
        <dbReference type="Proteomes" id="UP000597338"/>
    </source>
</evidence>
<dbReference type="InterPro" id="IPR012878">
    <property type="entry name" value="Beta-AFase-like_GH127_cat"/>
</dbReference>
<accession>A0ABQ1LN93</accession>
<protein>
    <recommendedName>
        <fullName evidence="6">Glycoside hydrolase family 127 protein</fullName>
    </recommendedName>
</protein>
<feature type="domain" description="Non-reducing end beta-L-arabinofuranosidase-like GH127 C-terminal" evidence="3">
    <location>
        <begin position="540"/>
        <end position="645"/>
    </location>
</feature>
<dbReference type="Pfam" id="PF07944">
    <property type="entry name" value="Beta-AFase-like_GH127_cat"/>
    <property type="match status" value="1"/>
</dbReference>
<evidence type="ECO:0000259" key="3">
    <source>
        <dbReference type="Pfam" id="PF20737"/>
    </source>
</evidence>
<dbReference type="PANTHER" id="PTHR43465">
    <property type="entry name" value="DUF1680 DOMAIN PROTEIN (AFU_ORTHOLOGUE AFUA_1G08910)"/>
    <property type="match status" value="1"/>
</dbReference>
<dbReference type="Pfam" id="PF20737">
    <property type="entry name" value="Glyco_hydro127C"/>
    <property type="match status" value="1"/>
</dbReference>
<name>A0ABQ1LN93_9SPHI</name>
<dbReference type="EMBL" id="BMIK01000004">
    <property type="protein sequence ID" value="GGC26320.1"/>
    <property type="molecule type" value="Genomic_DNA"/>
</dbReference>
<evidence type="ECO:0000259" key="2">
    <source>
        <dbReference type="Pfam" id="PF20736"/>
    </source>
</evidence>
<dbReference type="InterPro" id="IPR008928">
    <property type="entry name" value="6-hairpin_glycosidase_sf"/>
</dbReference>
<sequence length="656" mass="73875">MKPFFIPSIALMFCGITCAVGQPLIRPIHFSEVILDDGFWKTYAHKVSEVTVPVCMEYTEAKTGRIRNFERAAGLLNDGKGHEGIYYDDSDVYKALEAIAYSLKIYPSPQVEKRADEWIDKIAAAQEPDGYINTFYTLTGLENRWSDMEKHEDYCAGHLIEAGIAYYYATGKNKLMNVGIRMADHMDSIFGPGKRNWVTGHQEVELALVKLYEATGNKNYLNLANWFISQRGHGYGVGRIWDNPAWGPRYCQDDQPIEAISHITGHAVRAMYYYTGVADVASYTKNTTYLNAMQRVWEDVVHKNVYLTGAIGSSRHNEGFTKSFDLPNAEAYGETCASVGMVFWNQRMNQLTGNAMYIDVLERSLFNGALAGISLTGDRFFYPNPLTSYEGDTRKEWFGTACCPSNIARLLASVGNYLYAHDEHDIWLNIYAGSKTTVSLKNNRVKLTQQTNYPWEGSVSLLLEPEHTGEFALHLRIPGWARNDAISGGLYRFANTETPDTEIRINGKPTQYKMVNGYAIVHNTWKKGDRVDIRIPMEIKRVLASDSVSQDRGKVALQRGPLVYCLEEADNASGIFNVILKDDVPLLETWEPHLLGGIYTLSGEVEAVIPTPDRASATTSVQPFKAIPYFAWANRGKQPMQVWIPRRVTSILLNKE</sequence>
<keyword evidence="5" id="KW-1185">Reference proteome</keyword>
<dbReference type="PANTHER" id="PTHR43465:SF2">
    <property type="entry name" value="DUF1680 DOMAIN PROTEIN (AFU_ORTHOLOGUE AFUA_1G08910)"/>
    <property type="match status" value="1"/>
</dbReference>
<dbReference type="InterPro" id="IPR049174">
    <property type="entry name" value="Beta-AFase-like"/>
</dbReference>
<dbReference type="SUPFAM" id="SSF48208">
    <property type="entry name" value="Six-hairpin glycosidases"/>
    <property type="match status" value="1"/>
</dbReference>
<dbReference type="InterPro" id="IPR049049">
    <property type="entry name" value="Beta-AFase-like_GH127_C"/>
</dbReference>
<dbReference type="Proteomes" id="UP000597338">
    <property type="component" value="Unassembled WGS sequence"/>
</dbReference>
<evidence type="ECO:0008006" key="6">
    <source>
        <dbReference type="Google" id="ProtNLM"/>
    </source>
</evidence>